<evidence type="ECO:0000313" key="7">
    <source>
        <dbReference type="Proteomes" id="UP001596484"/>
    </source>
</evidence>
<feature type="region of interest" description="Disordered" evidence="4">
    <location>
        <begin position="3286"/>
        <end position="3307"/>
    </location>
</feature>
<dbReference type="PROSITE" id="PS00455">
    <property type="entry name" value="AMP_BINDING"/>
    <property type="match status" value="6"/>
</dbReference>
<dbReference type="InterPro" id="IPR001242">
    <property type="entry name" value="Condensation_dom"/>
</dbReference>
<dbReference type="InterPro" id="IPR020845">
    <property type="entry name" value="AMP-binding_CS"/>
</dbReference>
<evidence type="ECO:0000259" key="5">
    <source>
        <dbReference type="PROSITE" id="PS50075"/>
    </source>
</evidence>
<evidence type="ECO:0000256" key="2">
    <source>
        <dbReference type="ARBA" id="ARBA00022450"/>
    </source>
</evidence>
<dbReference type="InterPro" id="IPR020802">
    <property type="entry name" value="TesA-like"/>
</dbReference>
<dbReference type="Pfam" id="PF00975">
    <property type="entry name" value="Thioesterase"/>
    <property type="match status" value="1"/>
</dbReference>
<dbReference type="InterPro" id="IPR009081">
    <property type="entry name" value="PP-bd_ACP"/>
</dbReference>
<gene>
    <name evidence="6" type="ORF">ACFQS9_15700</name>
</gene>
<dbReference type="Pfam" id="PF13193">
    <property type="entry name" value="AMP-binding_C"/>
    <property type="match status" value="5"/>
</dbReference>
<dbReference type="EMBL" id="JBHTCS010000017">
    <property type="protein sequence ID" value="MFC7449339.1"/>
    <property type="molecule type" value="Genomic_DNA"/>
</dbReference>
<keyword evidence="3" id="KW-0597">Phosphoprotein</keyword>
<dbReference type="SUPFAM" id="SSF52777">
    <property type="entry name" value="CoA-dependent acyltransferases"/>
    <property type="match status" value="12"/>
</dbReference>
<dbReference type="InterPro" id="IPR036736">
    <property type="entry name" value="ACP-like_sf"/>
</dbReference>
<evidence type="ECO:0000256" key="1">
    <source>
        <dbReference type="ARBA" id="ARBA00001957"/>
    </source>
</evidence>
<dbReference type="PANTHER" id="PTHR45527">
    <property type="entry name" value="NONRIBOSOMAL PEPTIDE SYNTHETASE"/>
    <property type="match status" value="1"/>
</dbReference>
<dbReference type="Pfam" id="PF00550">
    <property type="entry name" value="PP-binding"/>
    <property type="match status" value="6"/>
</dbReference>
<feature type="domain" description="Carrier" evidence="5">
    <location>
        <begin position="4156"/>
        <end position="4231"/>
    </location>
</feature>
<dbReference type="CDD" id="cd19540">
    <property type="entry name" value="LCL_NRPS-like"/>
    <property type="match status" value="5"/>
</dbReference>
<dbReference type="SUPFAM" id="SSF53474">
    <property type="entry name" value="alpha/beta-Hydrolases"/>
    <property type="match status" value="1"/>
</dbReference>
<dbReference type="Pfam" id="PF00501">
    <property type="entry name" value="AMP-binding"/>
    <property type="match status" value="6"/>
</dbReference>
<proteinExistence type="predicted"/>
<dbReference type="Gene3D" id="3.30.559.10">
    <property type="entry name" value="Chloramphenicol acetyltransferase-like domain"/>
    <property type="match status" value="6"/>
</dbReference>
<dbReference type="NCBIfam" id="NF004282">
    <property type="entry name" value="PRK05691.1"/>
    <property type="match status" value="6"/>
</dbReference>
<dbReference type="Gene3D" id="2.30.38.10">
    <property type="entry name" value="Luciferase, Domain 3"/>
    <property type="match status" value="6"/>
</dbReference>
<evidence type="ECO:0000256" key="4">
    <source>
        <dbReference type="SAM" id="MobiDB-lite"/>
    </source>
</evidence>
<dbReference type="SMART" id="SM00823">
    <property type="entry name" value="PKS_PP"/>
    <property type="match status" value="6"/>
</dbReference>
<sequence length="6608" mass="700213">MEPAEFVAAPRVRFEGNDGIVGTFSPFPLSPAQRGMWFAQHLAPDVPLTIAQYVEVDGELDVDALLRVSRVAAREFGTGMLRVLEVDGEPHQVVDHTLGDDVDHLDLSTAADPELAAREWMRAEYAAPLNLLTDRLIRAAVLRVGEDRHFWYCRIHHVALDGFGAMTFMNRAAELYTADVAGADPARSLAGDLLSVNEEEVRYRDSARFRSDREYWIGKAAGLPPAISLAGGTAPAAALAVVAGGELTDRLHASAQHRGPDFTPTVVAAMAAYLSRMTGADDVVLSLPVSARTSAVLRRSGGMVSNVVPLRVSITPRTTIGELVAAMRLELTGALRHQRYRHEDLRRDLGSAGERGFFGPAVNIMNFHSEIALGRATGRFHVLSTGPVPDLSVNIYPAVAGRSTRIDFEANPNLYGEDELDRHRDRFLDLLERLLAADPATRVFDLDVLTVGERTELVPARGPGAQAPALLPELFAAGVAANPDGPALLAGTGTVTYRELDAWSNRLAHTLIRRGAGPGRFVAVALARSVESVVAAWAVARSGAALVPVDPAYPADRITHMVTDSGAALGITDRGHRAALPDAVDWAVLDDPGFEAECEAASPAPVTERTGPLDQRHPAYMIYTSGSTGLPKGVVVTHEGLAGFTATARPELGTTSASRVLRFSSASFDASMFEMVQAFSAGAAMVIAPPGIYGGADLTALLREQRVTHVICAPALLSTVDATELDALEAVVVGGDVCPPELVERFGERCRFLNSYGPTESTIVITITEALRDPRAITIGRPIQGARALVLDRWLRPVPPGAEGELYLGGPGLARGYHQRAGLTAARFVADPFGGPGDRLYRTGDIVRWRPREGGPVLEYVGRSDFQVQMRGFRVELGEVDTVLSAHESVDFAVTTLHRSEPDRAVLVSYVRIRAGHDLDVEALTAHAAGFLPAHMVPAMVTGLDAIPMTPAGKVDRRALPAPVFDSAPHVEPRSAAEQLVSTAVADVLGVERVGALDDFFALGGTSLSATRVIGRINETAGTALAVRTLFEAPTVAALAAELESAERTERPALTAGPRPERIPLSPAQARMWILNRYDPESVAYNIPLVLRLTGALDAGALGAAVRDVLERHEALRTVFPEDADGPHQRVLPADAAPLDLTPSAVADEAGIRAAVLAELSGGFDVTTSIPLRGSLFRLSDTEHMLAVVVHHIAADGASMAPLARDLVAAYTARAAGSAPRWEPLPVQYPDYSLRQHRLLGDEADPTSRAGEQARYWRDRLAGAPELLELPTDRRRPAVASLRGDTTAPPLDAELVASLAALGRERGATLFMVVHAALAVLLARLGATDDVVVGTPIAGRGERALDDLVGMFVGTLALRVPVDPGRGFDDLLGRVREGDLAAYENADLPFERLIDLLQPVRSQAYAPIFQVALSQEQDGLTELALPGLAIAAEDLGIVPAKFDLQLTLRAEVGSELPTAIVWTYATDLFDRETVNGFAVMLGRILRAVAADPSAVVGDIDLLGDTAAAGAAALSGPRAAAVRTLPEIVTAGVGRGTTALVSAAGEMTYAELDSRSNRLGRALIALGAGPESVVAIALPRTADAVVAMWAVAKTGAAFVPVDPTYPAERIEHMLTDSGAALGLTDTTTAAGLPDSAHWVLVTGGSGESDAPIADADRLRPLRAAHPAYLIYTSGSTGMPKGVTVTHAGLAAFTADARPELGTTSSSRVLRLSSASFDASLFEMIQAFSAGATMVIVPPEVTGGDELTELMRAQRVSHVLTAPAAMTTVDPSVLPDLRTVVVGGEVCPPQLVERFGPGRRFVNSYGPTETTIVVTMGPALSPGDQISIGTPLDGAQALVLDPRLRPVPAGVTGELYLSGPGLARGYHGRPALTAERFVAHPALAGERLYRTGDLVRLTAGELHYVGRADAQVKLRGLRIEPGEVEAALSRHPGVRVAAATVHRHPTLGEQLVGYVVPVDGGVPDAAEILVAASEVLPRALVPAALVSIERLPLTPAGKVDRKSLPAPTFESRADYRAPSTEAELVVARVIAEVLEAERVGADDSFFELGGNSLSATRVIARLREHGAASLGVRALFDAPTVAGLAAALDAATAEPGAAEPVLRARPRPERIPLSPAQNRMWFLNRFDTASAADNLPLAVRLSGALDAAALEAAVRDVLERHESLRTRYPDSGSGPHQEILPAASIDLDLSPVAVTEQQVLQRILALASEGFDVAVEAPLRAALFVVGPDEHVLTVVVHHIAADGFSLAPLVRDVMVAYAARSGGAAPQWPPLAVQYADYSLWQRELLGDESDPGSEISRHIDYWRAELDDLPDLLALPADRPRPSRQSYRGSEFHFSVAADTHRRLQELATARGASLFMATHAAFALLLGRLSNSADIAIGSPIAGRGEASLDEVVGMLVNTLVLRTRIDGDESFEELLGRTRESDLGAFSHANLPFERLVEVLDPNRSTARHPLFQVALSFQNLTPTSFTLPGLEVAQVEADLQAAMFDLHLTMTERPEGGIAASLTYATDLFDESTVAGFAARFLRVLETVSSDPTVVVGDVDVLGDLEWRELVEARNLTGHDVADELLLDGFGARAAATPDAVALVFEGESLTYAEFSARVNRLARFLIGEGVGPESLVALGMRRSLDLVVGMYAVLAAGGGYVPVDPDHPAERIGYILDAADPVCVLSTERDGFEVVGERSVFRIDTLDLAGFDASPLADSERRAAVLPDDVAYVIFTSGSTGRPKGVAVSHRAIVNQIAWMSDEYGLDASDVYLQKTATTFDVSLWGYFLPLRAGATLVLATADGHRDPAYLAGVIRERGVTVTDFVPSMLSVFTAAVSRADLASLRHVFVIGEALPAATVDDFARVSGGRVHNLYGPTEAAVSITYADVTGTAAGGSVSIGVPEWNSRVYVLDSRLHPVPAGVSGELYLAGVQLARGYVGRLDLTSDRFVADPFSTSGERMYRTGDLVRWSGDGGLEYIGRTDFQVKFRGQRIELGEIETALQSHEGVLGAAVLVVPTATGDRLVAYVVPAPGAVLDAGDLKAHASASLPSYMLPEAILVLGEFPLNTSGKLDRKALPASVFEAKVFRAPSTPTERVVAAVFAEILGAPRVGADDDFFALGGNSLVATQVAARLSRALDVPVPVRELFEAPTVEALAARLAAGAGTGARPALVAGPRPDRIPLSQAQSRMWFLNRFAPESSAYHIPVVLRLSGELDVAALQAAVGDVVARHEVLRTVYPEHDGSGHQVVLAAPAGAVDLTPVAVAAHELAEAVRALVRTPFDVTAEVPLRARLLRVTEDGAATPSVSSGRSAGSAPVSSGRSAGSAPVDHVLVVVVHHIAADGFSTGPLVRDVALAYASRTNGSAPSWAPLPVQYADFALWRSAVLGSESDSDSVISRQLDHWRAALADLPDVLELPLDRPRPAVASNRGATHTLALGAPLHRAIEELAQAHGATAFMVVHAALAALLARFSGTEDIVIGTPIAGRGEAELDDLIGMFVGTLVLRTRVDPDSGFAELLGRVRENDLAAFDNADVPFERIVEVLDPVRSQSYSPLFQVSLAFQNMVHPDLELGDLRIAPVDLSIDTTQFDLDVVCVDARDEAGRPAGLEVHLTYATDLFDAATAARLGDGFVVLLAAAVANPRTAVGDLDVEDPATRTAADESWNATARPAAPATLADLLADGAADSPESTAVVFEDERLSYREFDARVSRLARHLIERGVGPDVLVGLATERSVAMLTAMHAIVRAGGAYVPIDPEHPTDRISYVLESAAPALVLTDSRHRYVLPETVECLLLDELELDSHDDGPITDDERSASLRPEHIAYVIYTSGSTGRPKGVAVSHAAIVNQLRWLADEYDVDAADRIMQRAPFTFDVSVWECFLPLTVGARLVITRPGGHRELDYLASIMREHRITVAEFVPSVLAALIAEGEGGALASLRHLFAGGEELTPELAAQLRECTAGAVHNTYGPTEAAITTTFHQITGPVAGSVPIGRPVWNTSAHVLDARLRPVPVGVPGELYLAGHQLARGYHGRVDLTADRFVANPFEGGARMYRTGDLVKRGPDGSLIYLGRTDFQVKIRGLRIELGEIESALAAQPGVAQSAVSAVEDRLIGYVVGTGAQPDPSVLRAALAVRLPGYMVPATILVLDEFPLGTAGKLDRKALPRPEFEAAEFRAPTTESEILVAAVFGDVLGTDPVGADDSFFDLGGNSLSATRVIGRVNAATGATLALRTVFEAPTVAALAAAVEAARRTDRPALVAAPRPDRIPLSLAQTRMWFLNRFDPESPAYTIPLAIRLEGSLDVDALTAAVRDVLERHESLRTVYPDDGDGPVQVVLPADRVELDLNPAEIAGPDLPERVRAILGRGFDVAAEVPIRGALLRPARAEDSEHSAPQHVLVLAVHHISGDGVSMGPLARDVMAAYIARAAGQAPAWAPLPVQYADFAIWQRALLGEESDPGSMAASQIAFWKRTLAGLPDLLELPTDRPRPVIASHRGDSVEFEIDAEVLATVRDLARAHGASVFMVLHAAFAVLLARLSGGEDIAVGTPVGGRGEAALDELVGMFVGTVVLRARVDRSERFVDLLGRIREGDLAALGNTDIPFERLVEVLAPARAQSHSPLFQVALAYEHREDTTFELPGLTVGAYPFRAEVAHFDLALTLTEVEDPDGGLSGSLRFATDLFDASTAADLAARFVRVLSSAVAEPGTVVGELELLAPDERARLTPVCGLPAVRPRRLADLIADAVAANPEGTALLWRERSWTYREADEWSERLARVLAGRGVGPEDFVALALTRSAESVLAVWAVAKTGAAFVPVDPTYPAERIEHMLADSGAVLGITTAADGTDLPAGLDWVLLDETAPGAAARFDAVDLVEASLANPAYMIYTSGSTGKPKGVVVTHAGLANLAAERREHYRVTADSRFLHNTSPSFDMAVGEMISALSASATLVIAPPASPVDEVAELMRARRVTHALITPAMLASMDPRGLEDLAVLGVGGEAVGAELVARWQPGRTMLNGYGPTEATDISTVADLIAGRPVTIGVPVRGFEALVLDARLRPVPVGVSGELYVAGPALARGYHGRHGLTAERFVANPYGAPGDRMYRTGDVVRWIGSGASRSSGDRLELEYHGRSDHQVKIRGHRIELGEIDAVLVAQDGIDFAVTLGRVTPAGDTALVSYLVPQPGQAPAAVEVTARLAESLPRYMVPSAVVVIDALPLTPTGKLDEKALPTPEFASHTPEYREPGTAAERVVAGVFAEVLGVERVGADDDFFDLGGNSLSATRIVARIGADAGVALAVRALFDAPTVAGLAAALESTRRIDRPALMPVARPGRIPLSLAQTRMWVLNQLAPESVAYNIPLAIRLDGALDVDALGAAVRDVLERHESLRTVYPDDGDGPVQVVLPADAVELDLTPVGVDSESLRAVVLRTMAEGFDVSAAVPLRGRLLRVRDDEHALVIVVHHIAGDGISMGPLARDVMAAYVARAAGQAPAWASLPVQYADFAIWQRAALGEESDPDSVAARQIGFWKRTLAGLPDLLELPTDRPRPAIASHRGDSVRFELDPGTVAAVATLARAHGATSFMVLHAAFAVLLARLSGTEDIAVGTPISGRGEAALDDLVGMFVGTLVLRARVDPAESFATMLGRVREDDLAALGNTDVPFERLVDVLAPVRTQAHSPLFQVAFAVEHRGETAFELPGLTVSALPFEAHAAQFDLALTLAEGAEGEAMTGGLTYATDLFDRATVVAMADRFVRVLTAALDRPQTPVGDLDVLDAAEAVALAPVRGLPTVPAVTLAGLVESAVRANPDGIAISWEGRGYSYREADAWSDRLARVLAGRGVGPEDFVALALTRSAESVLAVWAVAKTGAAFVPVDPTYPAERIEHMVSDSGAVLGITRSGEGEGLPGSVAWLTLDELDLDAESAAPFSPAVAVRSENPAYMIYTSGSTGKPKGVVVTHAGLANLAAERREHYRVTADSRFLHNTSPSFDMAVGEMISALSASATLVITPPSILGGEDLSNLMRERGVSHALITPAMLSSMDPAGLTDLRVLGVGGEACNAELVARWQPGRNMLNGYGPTEATDISTVGDLETGRAVTIGVPVRGFEVMVLDARLRPVPVGVSGELYVAGPALARGYHGRHALTAERFVANPHGAPGDRMYRTGDVVRWTGAGELEYSGRSDHQVKIRGHRIELGEIDAAMQDHPDVEFAVTLGRRMPNGDAALVSYLVARDGAELSPDRVAAFVSEFLPRHMVPAAIVEIEAVPLTPTGKLDEKALPTPEFASRTVRYREPGSPTERAVAEAFAAVLGADRVGADDDFFDLGGNSLSAMRVLTHLRSALAAPVSLQWLLVDPTPASIAARIDASDGQVGDSGLDIVFPIRETGESEPVFFVHPIVGLSWCYTGFAAHVGADRPLYGLQVPGLLREEAEPASIDELAARYLQEIQRIQPQGPYHLVGWSLGGVIAQAMAVELQTAGERVGSLVLLDSYAIPVDEPGDPIRPDDLLAGLGIAADDLGDLHADLLDPVTVLDLVDDGSFPGLTREHARRLFAAAERNDALMGRHRPGVFDGDVLVFTAAADPAGAADSWRPFVTGEIDEHPVEATHWQMTSPSAIEVIGPVLGDHLDDDLRQTKRSEIDR</sequence>
<dbReference type="Proteomes" id="UP001596484">
    <property type="component" value="Unassembled WGS sequence"/>
</dbReference>
<dbReference type="PROSITE" id="PS00012">
    <property type="entry name" value="PHOSPHOPANTETHEINE"/>
    <property type="match status" value="5"/>
</dbReference>
<dbReference type="InterPro" id="IPR001031">
    <property type="entry name" value="Thioesterase"/>
</dbReference>
<dbReference type="InterPro" id="IPR023213">
    <property type="entry name" value="CAT-like_dom_sf"/>
</dbReference>
<feature type="domain" description="Carrier" evidence="5">
    <location>
        <begin position="2015"/>
        <end position="2090"/>
    </location>
</feature>
<protein>
    <submittedName>
        <fullName evidence="6">Non-ribosomal peptide synthase/polyketide synthase</fullName>
    </submittedName>
</protein>
<dbReference type="Gene3D" id="3.30.300.30">
    <property type="match status" value="6"/>
</dbReference>
<feature type="domain" description="Carrier" evidence="5">
    <location>
        <begin position="5217"/>
        <end position="5292"/>
    </location>
</feature>
<dbReference type="SUPFAM" id="SSF56801">
    <property type="entry name" value="Acetyl-CoA synthetase-like"/>
    <property type="match status" value="6"/>
</dbReference>
<feature type="domain" description="Carrier" evidence="5">
    <location>
        <begin position="972"/>
        <end position="1047"/>
    </location>
</feature>
<dbReference type="InterPro" id="IPR029058">
    <property type="entry name" value="AB_hydrolase_fold"/>
</dbReference>
<dbReference type="Gene3D" id="3.40.50.1820">
    <property type="entry name" value="alpha/beta hydrolase"/>
    <property type="match status" value="1"/>
</dbReference>
<dbReference type="InterPro" id="IPR010071">
    <property type="entry name" value="AA_adenyl_dom"/>
</dbReference>
<dbReference type="Gene3D" id="1.10.1200.10">
    <property type="entry name" value="ACP-like"/>
    <property type="match status" value="5"/>
</dbReference>
<feature type="compositionally biased region" description="Polar residues" evidence="4">
    <location>
        <begin position="3288"/>
        <end position="3306"/>
    </location>
</feature>
<name>A0ABW2S0U8_9NOCA</name>
<dbReference type="RefSeq" id="WP_378406221.1">
    <property type="nucleotide sequence ID" value="NZ_JBHTCS010000017.1"/>
</dbReference>
<comment type="caution">
    <text evidence="6">The sequence shown here is derived from an EMBL/GenBank/DDBJ whole genome shotgun (WGS) entry which is preliminary data.</text>
</comment>
<dbReference type="CDD" id="cd05930">
    <property type="entry name" value="A_NRPS"/>
    <property type="match status" value="2"/>
</dbReference>
<dbReference type="InterPro" id="IPR006162">
    <property type="entry name" value="Ppantetheine_attach_site"/>
</dbReference>
<keyword evidence="7" id="KW-1185">Reference proteome</keyword>
<dbReference type="InterPro" id="IPR020806">
    <property type="entry name" value="PKS_PP-bd"/>
</dbReference>
<dbReference type="NCBIfam" id="TIGR01733">
    <property type="entry name" value="AA-adenyl-dom"/>
    <property type="match status" value="6"/>
</dbReference>
<dbReference type="InterPro" id="IPR000873">
    <property type="entry name" value="AMP-dep_synth/lig_dom"/>
</dbReference>
<dbReference type="InterPro" id="IPR045851">
    <property type="entry name" value="AMP-bd_C_sf"/>
</dbReference>
<dbReference type="Pfam" id="PF00668">
    <property type="entry name" value="Condensation"/>
    <property type="match status" value="7"/>
</dbReference>
<dbReference type="InterPro" id="IPR025110">
    <property type="entry name" value="AMP-bd_C"/>
</dbReference>
<dbReference type="Gene3D" id="3.40.50.980">
    <property type="match status" value="12"/>
</dbReference>
<feature type="domain" description="Carrier" evidence="5">
    <location>
        <begin position="6261"/>
        <end position="6336"/>
    </location>
</feature>
<dbReference type="PANTHER" id="PTHR45527:SF1">
    <property type="entry name" value="FATTY ACID SYNTHASE"/>
    <property type="match status" value="1"/>
</dbReference>
<keyword evidence="2" id="KW-0596">Phosphopantetheine</keyword>
<dbReference type="PROSITE" id="PS50075">
    <property type="entry name" value="CARRIER"/>
    <property type="match status" value="6"/>
</dbReference>
<feature type="domain" description="Carrier" evidence="5">
    <location>
        <begin position="3073"/>
        <end position="3148"/>
    </location>
</feature>
<evidence type="ECO:0000256" key="3">
    <source>
        <dbReference type="ARBA" id="ARBA00022553"/>
    </source>
</evidence>
<comment type="cofactor">
    <cofactor evidence="1">
        <name>pantetheine 4'-phosphate</name>
        <dbReference type="ChEBI" id="CHEBI:47942"/>
    </cofactor>
</comment>
<dbReference type="SUPFAM" id="SSF47336">
    <property type="entry name" value="ACP-like"/>
    <property type="match status" value="6"/>
</dbReference>
<dbReference type="Gene3D" id="3.30.559.30">
    <property type="entry name" value="Nonribosomal peptide synthetase, condensation domain"/>
    <property type="match status" value="6"/>
</dbReference>
<organism evidence="6 7">
    <name type="scientific">Rhodococcus daqingensis</name>
    <dbReference type="NCBI Taxonomy" id="2479363"/>
    <lineage>
        <taxon>Bacteria</taxon>
        <taxon>Bacillati</taxon>
        <taxon>Actinomycetota</taxon>
        <taxon>Actinomycetes</taxon>
        <taxon>Mycobacteriales</taxon>
        <taxon>Nocardiaceae</taxon>
        <taxon>Rhodococcus</taxon>
    </lineage>
</organism>
<dbReference type="SMART" id="SM00824">
    <property type="entry name" value="PKS_TE"/>
    <property type="match status" value="1"/>
</dbReference>
<accession>A0ABW2S0U8</accession>
<reference evidence="7" key="1">
    <citation type="journal article" date="2019" name="Int. J. Syst. Evol. Microbiol.">
        <title>The Global Catalogue of Microorganisms (GCM) 10K type strain sequencing project: providing services to taxonomists for standard genome sequencing and annotation.</title>
        <authorList>
            <consortium name="The Broad Institute Genomics Platform"/>
            <consortium name="The Broad Institute Genome Sequencing Center for Infectious Disease"/>
            <person name="Wu L."/>
            <person name="Ma J."/>
        </authorList>
    </citation>
    <scope>NUCLEOTIDE SEQUENCE [LARGE SCALE GENOMIC DNA]</scope>
    <source>
        <strain evidence="7">ICMP 19430</strain>
    </source>
</reference>
<evidence type="ECO:0000313" key="6">
    <source>
        <dbReference type="EMBL" id="MFC7449339.1"/>
    </source>
</evidence>
<dbReference type="NCBIfam" id="NF003417">
    <property type="entry name" value="PRK04813.1"/>
    <property type="match status" value="6"/>
</dbReference>